<dbReference type="Proteomes" id="UP000293638">
    <property type="component" value="Unassembled WGS sequence"/>
</dbReference>
<keyword evidence="2" id="KW-1185">Reference proteome</keyword>
<dbReference type="AlphaFoldDB" id="A0A4Q7NTA7"/>
<evidence type="ECO:0000313" key="2">
    <source>
        <dbReference type="Proteomes" id="UP000293638"/>
    </source>
</evidence>
<proteinExistence type="predicted"/>
<dbReference type="OrthoDB" id="3870314at2"/>
<dbReference type="RefSeq" id="WP_130492836.1">
    <property type="nucleotide sequence ID" value="NZ_SGXD01000002.1"/>
</dbReference>
<organism evidence="1 2">
    <name type="scientific">Motilibacter rhizosphaerae</name>
    <dbReference type="NCBI Taxonomy" id="598652"/>
    <lineage>
        <taxon>Bacteria</taxon>
        <taxon>Bacillati</taxon>
        <taxon>Actinomycetota</taxon>
        <taxon>Actinomycetes</taxon>
        <taxon>Motilibacterales</taxon>
        <taxon>Motilibacteraceae</taxon>
        <taxon>Motilibacter</taxon>
    </lineage>
</organism>
<dbReference type="EMBL" id="SGXD01000002">
    <property type="protein sequence ID" value="RZS90371.1"/>
    <property type="molecule type" value="Genomic_DNA"/>
</dbReference>
<gene>
    <name evidence="1" type="ORF">EV189_2156</name>
</gene>
<sequence length="146" mass="15232">MLPSDEAAAAAGVVLVQIDDLRAYAAELENEIAAVKDTSDYLDSTPEFGGFPEGQSLKARHDAVLDGMTQLLAKVYGGISAAQDALESIATTYTTTDEQNHVRLRTLDHLLGGTEMHMRATAPVDIHEHTPAAAPGTGGDTTGGIG</sequence>
<reference evidence="1 2" key="1">
    <citation type="submission" date="2019-02" db="EMBL/GenBank/DDBJ databases">
        <title>Genomic Encyclopedia of Type Strains, Phase IV (KMG-IV): sequencing the most valuable type-strain genomes for metagenomic binning, comparative biology and taxonomic classification.</title>
        <authorList>
            <person name="Goeker M."/>
        </authorList>
    </citation>
    <scope>NUCLEOTIDE SEQUENCE [LARGE SCALE GENOMIC DNA]</scope>
    <source>
        <strain evidence="1 2">DSM 45622</strain>
    </source>
</reference>
<evidence type="ECO:0000313" key="1">
    <source>
        <dbReference type="EMBL" id="RZS90371.1"/>
    </source>
</evidence>
<accession>A0A4Q7NTA7</accession>
<comment type="caution">
    <text evidence="1">The sequence shown here is derived from an EMBL/GenBank/DDBJ whole genome shotgun (WGS) entry which is preliminary data.</text>
</comment>
<name>A0A4Q7NTA7_9ACTN</name>
<protein>
    <submittedName>
        <fullName evidence="1">Uncharacterized protein</fullName>
    </submittedName>
</protein>